<sequence>MADNIMADSTFQPMVDGLSLMAPAYHAPSQQSWMDPNDKSFNSTTVFNSTGMATQNLPSPTPTTLLLLSKLLGTVILVLGSTLKLPSLLPILKVQSTHGIPIAPIALETFGFTIGLAFNIRAGNPFTTWGEVPCLLAANLLILAVHWKRRPLSVVVPFLALYAQVLRLLMNSSKVSDSMLQTLLGLTVPAFMTGSVVQIFENWRVKHIGAISPATLSMGLLCGLGRMFTTLVEVDDPVARVSAVLGASLGVVMFWQMLAYRENTKRFLEAGKMK</sequence>
<evidence type="ECO:0000256" key="3">
    <source>
        <dbReference type="SAM" id="Phobius"/>
    </source>
</evidence>
<keyword evidence="2" id="KW-0677">Repeat</keyword>
<keyword evidence="3" id="KW-0472">Membrane</keyword>
<protein>
    <recommendedName>
        <fullName evidence="6">Mannose-P-dolichol utilization defect 1 protein homolog</fullName>
    </recommendedName>
</protein>
<dbReference type="InParanoid" id="A0A0L0HGJ3"/>
<keyword evidence="3" id="KW-0812">Transmembrane</keyword>
<dbReference type="Gene3D" id="1.20.1280.290">
    <property type="match status" value="2"/>
</dbReference>
<dbReference type="GO" id="GO:0016020">
    <property type="term" value="C:membrane"/>
    <property type="evidence" value="ECO:0007669"/>
    <property type="project" value="UniProtKB-SubCell"/>
</dbReference>
<dbReference type="InterPro" id="IPR016817">
    <property type="entry name" value="MannP-dilichol_defect-1"/>
</dbReference>
<dbReference type="OMA" id="WALPARY"/>
<evidence type="ECO:0000313" key="5">
    <source>
        <dbReference type="Proteomes" id="UP000053201"/>
    </source>
</evidence>
<name>A0A0L0HGJ3_SPIPD</name>
<evidence type="ECO:0000256" key="1">
    <source>
        <dbReference type="ARBA" id="ARBA00022448"/>
    </source>
</evidence>
<dbReference type="GeneID" id="27688714"/>
<dbReference type="OrthoDB" id="271506at2759"/>
<feature type="transmembrane region" description="Helical" evidence="3">
    <location>
        <begin position="65"/>
        <end position="86"/>
    </location>
</feature>
<dbReference type="PANTHER" id="PTHR12226">
    <property type="entry name" value="MANNOSE-P-DOLICHOL UTILIZATION DEFECT 1 LEC35 -RELATED"/>
    <property type="match status" value="1"/>
</dbReference>
<keyword evidence="5" id="KW-1185">Reference proteome</keyword>
<organism evidence="4 5">
    <name type="scientific">Spizellomyces punctatus (strain DAOM BR117)</name>
    <dbReference type="NCBI Taxonomy" id="645134"/>
    <lineage>
        <taxon>Eukaryota</taxon>
        <taxon>Fungi</taxon>
        <taxon>Fungi incertae sedis</taxon>
        <taxon>Chytridiomycota</taxon>
        <taxon>Chytridiomycota incertae sedis</taxon>
        <taxon>Chytridiomycetes</taxon>
        <taxon>Spizellomycetales</taxon>
        <taxon>Spizellomycetaceae</taxon>
        <taxon>Spizellomyces</taxon>
    </lineage>
</organism>
<proteinExistence type="predicted"/>
<feature type="transmembrane region" description="Helical" evidence="3">
    <location>
        <begin position="152"/>
        <end position="170"/>
    </location>
</feature>
<dbReference type="RefSeq" id="XP_016607998.1">
    <property type="nucleotide sequence ID" value="XM_016753551.1"/>
</dbReference>
<feature type="transmembrane region" description="Helical" evidence="3">
    <location>
        <begin position="182"/>
        <end position="200"/>
    </location>
</feature>
<dbReference type="eggNOG" id="KOG3211">
    <property type="taxonomic scope" value="Eukaryota"/>
</dbReference>
<reference evidence="4 5" key="1">
    <citation type="submission" date="2009-08" db="EMBL/GenBank/DDBJ databases">
        <title>The Genome Sequence of Spizellomyces punctatus strain DAOM BR117.</title>
        <authorList>
            <consortium name="The Broad Institute Genome Sequencing Platform"/>
            <person name="Russ C."/>
            <person name="Cuomo C."/>
            <person name="Shea T."/>
            <person name="Young S.K."/>
            <person name="Zeng Q."/>
            <person name="Koehrsen M."/>
            <person name="Haas B."/>
            <person name="Borodovsky M."/>
            <person name="Guigo R."/>
            <person name="Alvarado L."/>
            <person name="Berlin A."/>
            <person name="Bochicchio J."/>
            <person name="Borenstein D."/>
            <person name="Chapman S."/>
            <person name="Chen Z."/>
            <person name="Engels R."/>
            <person name="Freedman E."/>
            <person name="Gellesch M."/>
            <person name="Goldberg J."/>
            <person name="Griggs A."/>
            <person name="Gujja S."/>
            <person name="Heiman D."/>
            <person name="Hepburn T."/>
            <person name="Howarth C."/>
            <person name="Jen D."/>
            <person name="Larson L."/>
            <person name="Lewis B."/>
            <person name="Mehta T."/>
            <person name="Park D."/>
            <person name="Pearson M."/>
            <person name="Roberts A."/>
            <person name="Saif S."/>
            <person name="Shenoy N."/>
            <person name="Sisk P."/>
            <person name="Stolte C."/>
            <person name="Sykes S."/>
            <person name="Thomson T."/>
            <person name="Walk T."/>
            <person name="White J."/>
            <person name="Yandava C."/>
            <person name="Burger G."/>
            <person name="Gray M.W."/>
            <person name="Holland P.W.H."/>
            <person name="King N."/>
            <person name="Lang F.B.F."/>
            <person name="Roger A.J."/>
            <person name="Ruiz-Trillo I."/>
            <person name="Lander E."/>
            <person name="Nusbaum C."/>
        </authorList>
    </citation>
    <scope>NUCLEOTIDE SEQUENCE [LARGE SCALE GENOMIC DNA]</scope>
    <source>
        <strain evidence="4 5">DAOM BR117</strain>
    </source>
</reference>
<dbReference type="PANTHER" id="PTHR12226:SF2">
    <property type="entry name" value="MANNOSE-P-DOLICHOL UTILIZATION DEFECT 1 PROTEIN"/>
    <property type="match status" value="1"/>
</dbReference>
<dbReference type="AlphaFoldDB" id="A0A0L0HGJ3"/>
<dbReference type="Proteomes" id="UP000053201">
    <property type="component" value="Unassembled WGS sequence"/>
</dbReference>
<feature type="transmembrane region" description="Helical" evidence="3">
    <location>
        <begin position="241"/>
        <end position="260"/>
    </location>
</feature>
<keyword evidence="1" id="KW-0813">Transport</keyword>
<accession>A0A0L0HGJ3</accession>
<evidence type="ECO:0000313" key="4">
    <source>
        <dbReference type="EMBL" id="KNC99958.1"/>
    </source>
</evidence>
<dbReference type="VEuPathDB" id="FungiDB:SPPG_05330"/>
<feature type="transmembrane region" description="Helical" evidence="3">
    <location>
        <begin position="98"/>
        <end position="120"/>
    </location>
</feature>
<gene>
    <name evidence="4" type="ORF">SPPG_05330</name>
</gene>
<keyword evidence="3" id="KW-1133">Transmembrane helix</keyword>
<feature type="transmembrane region" description="Helical" evidence="3">
    <location>
        <begin position="207"/>
        <end position="229"/>
    </location>
</feature>
<evidence type="ECO:0008006" key="6">
    <source>
        <dbReference type="Google" id="ProtNLM"/>
    </source>
</evidence>
<dbReference type="EMBL" id="KQ257457">
    <property type="protein sequence ID" value="KNC99958.1"/>
    <property type="molecule type" value="Genomic_DNA"/>
</dbReference>
<evidence type="ECO:0000256" key="2">
    <source>
        <dbReference type="ARBA" id="ARBA00022737"/>
    </source>
</evidence>